<protein>
    <recommendedName>
        <fullName evidence="3">DUF2510 domain-containing protein</fullName>
    </recommendedName>
</protein>
<feature type="domain" description="DUF2510" evidence="3">
    <location>
        <begin position="5"/>
        <end position="37"/>
    </location>
</feature>
<evidence type="ECO:0000313" key="4">
    <source>
        <dbReference type="EMBL" id="GGL47763.1"/>
    </source>
</evidence>
<dbReference type="InterPro" id="IPR018929">
    <property type="entry name" value="DUF2510"/>
</dbReference>
<evidence type="ECO:0000259" key="3">
    <source>
        <dbReference type="Pfam" id="PF10708"/>
    </source>
</evidence>
<keyword evidence="5" id="KW-1185">Reference proteome</keyword>
<accession>A0A917S102</accession>
<evidence type="ECO:0000313" key="5">
    <source>
        <dbReference type="Proteomes" id="UP000613840"/>
    </source>
</evidence>
<dbReference type="RefSeq" id="WP_188893315.1">
    <property type="nucleotide sequence ID" value="NZ_BMMZ01000001.1"/>
</dbReference>
<reference evidence="4" key="1">
    <citation type="journal article" date="2014" name="Int. J. Syst. Evol. Microbiol.">
        <title>Complete genome sequence of Corynebacterium casei LMG S-19264T (=DSM 44701T), isolated from a smear-ripened cheese.</title>
        <authorList>
            <consortium name="US DOE Joint Genome Institute (JGI-PGF)"/>
            <person name="Walter F."/>
            <person name="Albersmeier A."/>
            <person name="Kalinowski J."/>
            <person name="Ruckert C."/>
        </authorList>
    </citation>
    <scope>NUCLEOTIDE SEQUENCE</scope>
    <source>
        <strain evidence="4">CGMCC 4.7306</strain>
    </source>
</reference>
<sequence>MASSGWYPDPGGAPGRFRYWDGTRWSAETTDNPNSAPPSAGPGPYASGRPRRNRTGLTVGILALALVIIVAGVLVIRGLADRGQALTDPNPPAPTVSGWNDSSPLPTATPPPSPSPSPKHSPSPKKSATPKKSPSPQGQVACATGNPGQRAPHPNDGRVHGGDLSFTPVFPEDTGYAQQMTWAWDVDGTEEETEPGWAAMMADGALHADDGFRTSEQSAEGMMQCIASSAYYDGFTGRKNVFSKAVTVDGHQGWALRVQIFVDKPAGLSVPGDTAEVIVVDTGKPGQLSFFAGFVPIGDQHRTQLLDQTIAGLQVD</sequence>
<evidence type="ECO:0000256" key="2">
    <source>
        <dbReference type="SAM" id="Phobius"/>
    </source>
</evidence>
<keyword evidence="2" id="KW-1133">Transmembrane helix</keyword>
<comment type="caution">
    <text evidence="4">The sequence shown here is derived from an EMBL/GenBank/DDBJ whole genome shotgun (WGS) entry which is preliminary data.</text>
</comment>
<evidence type="ECO:0000256" key="1">
    <source>
        <dbReference type="SAM" id="MobiDB-lite"/>
    </source>
</evidence>
<proteinExistence type="predicted"/>
<reference evidence="4" key="2">
    <citation type="submission" date="2020-09" db="EMBL/GenBank/DDBJ databases">
        <authorList>
            <person name="Sun Q."/>
            <person name="Zhou Y."/>
        </authorList>
    </citation>
    <scope>NUCLEOTIDE SEQUENCE</scope>
    <source>
        <strain evidence="4">CGMCC 4.7306</strain>
    </source>
</reference>
<feature type="transmembrane region" description="Helical" evidence="2">
    <location>
        <begin position="57"/>
        <end position="80"/>
    </location>
</feature>
<dbReference type="Pfam" id="PF10708">
    <property type="entry name" value="DUF2510"/>
    <property type="match status" value="1"/>
</dbReference>
<keyword evidence="2" id="KW-0812">Transmembrane</keyword>
<feature type="region of interest" description="Disordered" evidence="1">
    <location>
        <begin position="85"/>
        <end position="171"/>
    </location>
</feature>
<keyword evidence="2" id="KW-0472">Membrane</keyword>
<gene>
    <name evidence="4" type="ORF">GCM10011575_02060</name>
</gene>
<dbReference type="AlphaFoldDB" id="A0A917S102"/>
<feature type="compositionally biased region" description="Low complexity" evidence="1">
    <location>
        <begin position="122"/>
        <end position="136"/>
    </location>
</feature>
<feature type="region of interest" description="Disordered" evidence="1">
    <location>
        <begin position="23"/>
        <end position="51"/>
    </location>
</feature>
<dbReference type="EMBL" id="BMMZ01000001">
    <property type="protein sequence ID" value="GGL47763.1"/>
    <property type="molecule type" value="Genomic_DNA"/>
</dbReference>
<dbReference type="Proteomes" id="UP000613840">
    <property type="component" value="Unassembled WGS sequence"/>
</dbReference>
<feature type="compositionally biased region" description="Pro residues" evidence="1">
    <location>
        <begin position="107"/>
        <end position="121"/>
    </location>
</feature>
<name>A0A917S102_9ACTN</name>
<organism evidence="4 5">
    <name type="scientific">Microlunatus endophyticus</name>
    <dbReference type="NCBI Taxonomy" id="1716077"/>
    <lineage>
        <taxon>Bacteria</taxon>
        <taxon>Bacillati</taxon>
        <taxon>Actinomycetota</taxon>
        <taxon>Actinomycetes</taxon>
        <taxon>Propionibacteriales</taxon>
        <taxon>Propionibacteriaceae</taxon>
        <taxon>Microlunatus</taxon>
    </lineage>
</organism>